<gene>
    <name evidence="2" type="ORF">AVDCRST_MAG54-2233</name>
</gene>
<reference evidence="2" key="1">
    <citation type="submission" date="2020-02" db="EMBL/GenBank/DDBJ databases">
        <authorList>
            <person name="Meier V. D."/>
        </authorList>
    </citation>
    <scope>NUCLEOTIDE SEQUENCE</scope>
    <source>
        <strain evidence="2">AVDCRST_MAG54</strain>
    </source>
</reference>
<proteinExistence type="predicted"/>
<feature type="region of interest" description="Disordered" evidence="1">
    <location>
        <begin position="63"/>
        <end position="87"/>
    </location>
</feature>
<name>A0A6J4IPR3_9PSEU</name>
<dbReference type="AlphaFoldDB" id="A0A6J4IPR3"/>
<organism evidence="2">
    <name type="scientific">uncultured Actinomycetospora sp</name>
    <dbReference type="NCBI Taxonomy" id="1135996"/>
    <lineage>
        <taxon>Bacteria</taxon>
        <taxon>Bacillati</taxon>
        <taxon>Actinomycetota</taxon>
        <taxon>Actinomycetes</taxon>
        <taxon>Pseudonocardiales</taxon>
        <taxon>Pseudonocardiaceae</taxon>
        <taxon>Actinomycetospora</taxon>
        <taxon>environmental samples</taxon>
    </lineage>
</organism>
<protein>
    <submittedName>
        <fullName evidence="2">Uncharacterized protein</fullName>
    </submittedName>
</protein>
<evidence type="ECO:0000256" key="1">
    <source>
        <dbReference type="SAM" id="MobiDB-lite"/>
    </source>
</evidence>
<dbReference type="EMBL" id="CADCTH010000289">
    <property type="protein sequence ID" value="CAA9256075.1"/>
    <property type="molecule type" value="Genomic_DNA"/>
</dbReference>
<sequence>MAIVGDVEDRAVGLLRATRAADAQRPPAGARGRLVAVGLRSSAVPGVLGGGITIGLDTRAAGPAVGSPGQGSVVPRCGHVWSTPRPG</sequence>
<evidence type="ECO:0000313" key="2">
    <source>
        <dbReference type="EMBL" id="CAA9256075.1"/>
    </source>
</evidence>
<accession>A0A6J4IPR3</accession>